<gene>
    <name evidence="2" type="ORF">PIB30_008629</name>
</gene>
<reference evidence="2 3" key="1">
    <citation type="journal article" date="2023" name="Plants (Basel)">
        <title>Bridging the Gap: Combining Genomics and Transcriptomics Approaches to Understand Stylosanthes scabra, an Orphan Legume from the Brazilian Caatinga.</title>
        <authorList>
            <person name="Ferreira-Neto J.R.C."/>
            <person name="da Silva M.D."/>
            <person name="Binneck E."/>
            <person name="de Melo N.F."/>
            <person name="da Silva R.H."/>
            <person name="de Melo A.L.T.M."/>
            <person name="Pandolfi V."/>
            <person name="Bustamante F.O."/>
            <person name="Brasileiro-Vidal A.C."/>
            <person name="Benko-Iseppon A.M."/>
        </authorList>
    </citation>
    <scope>NUCLEOTIDE SEQUENCE [LARGE SCALE GENOMIC DNA]</scope>
    <source>
        <tissue evidence="2">Leaves</tissue>
    </source>
</reference>
<evidence type="ECO:0000256" key="1">
    <source>
        <dbReference type="SAM" id="MobiDB-lite"/>
    </source>
</evidence>
<feature type="compositionally biased region" description="Basic and acidic residues" evidence="1">
    <location>
        <begin position="32"/>
        <end position="41"/>
    </location>
</feature>
<dbReference type="Proteomes" id="UP001341840">
    <property type="component" value="Unassembled WGS sequence"/>
</dbReference>
<feature type="region of interest" description="Disordered" evidence="1">
    <location>
        <begin position="21"/>
        <end position="41"/>
    </location>
</feature>
<comment type="caution">
    <text evidence="2">The sequence shown here is derived from an EMBL/GenBank/DDBJ whole genome shotgun (WGS) entry which is preliminary data.</text>
</comment>
<name>A0ABU6S549_9FABA</name>
<dbReference type="EMBL" id="JASCZI010060434">
    <property type="protein sequence ID" value="MED6131294.1"/>
    <property type="molecule type" value="Genomic_DNA"/>
</dbReference>
<protein>
    <submittedName>
        <fullName evidence="2">Uncharacterized protein</fullName>
    </submittedName>
</protein>
<sequence>MALAQSKLGLLPSFKLCPKIGSQPVEEDQEPKEDAQKLKGKEIQHQVPDFKTPEPIIQKRETMSTRLYNWTTKPTENNDYEYLFNFKTGREYTTMRCHFLSLGEGVEMELTIMDIMCIINNRENNEKFKYTTYRVPPLFLHSILEKYGHNYVNATIGLPQDISTMTNMDPLHYIDENKMKSALFAELQQFREQYMERILYHGDNYFRHKAKKASNPVIRHAKPSTALQSPYTQSNTADLESGN</sequence>
<organism evidence="2 3">
    <name type="scientific">Stylosanthes scabra</name>
    <dbReference type="NCBI Taxonomy" id="79078"/>
    <lineage>
        <taxon>Eukaryota</taxon>
        <taxon>Viridiplantae</taxon>
        <taxon>Streptophyta</taxon>
        <taxon>Embryophyta</taxon>
        <taxon>Tracheophyta</taxon>
        <taxon>Spermatophyta</taxon>
        <taxon>Magnoliopsida</taxon>
        <taxon>eudicotyledons</taxon>
        <taxon>Gunneridae</taxon>
        <taxon>Pentapetalae</taxon>
        <taxon>rosids</taxon>
        <taxon>fabids</taxon>
        <taxon>Fabales</taxon>
        <taxon>Fabaceae</taxon>
        <taxon>Papilionoideae</taxon>
        <taxon>50 kb inversion clade</taxon>
        <taxon>dalbergioids sensu lato</taxon>
        <taxon>Dalbergieae</taxon>
        <taxon>Pterocarpus clade</taxon>
        <taxon>Stylosanthes</taxon>
    </lineage>
</organism>
<feature type="region of interest" description="Disordered" evidence="1">
    <location>
        <begin position="220"/>
        <end position="243"/>
    </location>
</feature>
<evidence type="ECO:0000313" key="3">
    <source>
        <dbReference type="Proteomes" id="UP001341840"/>
    </source>
</evidence>
<evidence type="ECO:0000313" key="2">
    <source>
        <dbReference type="EMBL" id="MED6131294.1"/>
    </source>
</evidence>
<proteinExistence type="predicted"/>
<keyword evidence="3" id="KW-1185">Reference proteome</keyword>
<accession>A0ABU6S549</accession>
<feature type="compositionally biased region" description="Polar residues" evidence="1">
    <location>
        <begin position="225"/>
        <end position="243"/>
    </location>
</feature>